<evidence type="ECO:0000313" key="2">
    <source>
        <dbReference type="Proteomes" id="UP000887566"/>
    </source>
</evidence>
<proteinExistence type="predicted"/>
<dbReference type="Gene3D" id="1.20.1070.10">
    <property type="entry name" value="Rhodopsin 7-helix transmembrane proteins"/>
    <property type="match status" value="1"/>
</dbReference>
<feature type="transmembrane region" description="Helical" evidence="1">
    <location>
        <begin position="26"/>
        <end position="51"/>
    </location>
</feature>
<dbReference type="AlphaFoldDB" id="A0A914VQX1"/>
<keyword evidence="1" id="KW-0812">Transmembrane</keyword>
<dbReference type="SUPFAM" id="SSF81321">
    <property type="entry name" value="Family A G protein-coupled receptor-like"/>
    <property type="match status" value="1"/>
</dbReference>
<organism evidence="2 3">
    <name type="scientific">Plectus sambesii</name>
    <dbReference type="NCBI Taxonomy" id="2011161"/>
    <lineage>
        <taxon>Eukaryota</taxon>
        <taxon>Metazoa</taxon>
        <taxon>Ecdysozoa</taxon>
        <taxon>Nematoda</taxon>
        <taxon>Chromadorea</taxon>
        <taxon>Plectida</taxon>
        <taxon>Plectina</taxon>
        <taxon>Plectoidea</taxon>
        <taxon>Plectidae</taxon>
        <taxon>Plectus</taxon>
    </lineage>
</organism>
<sequence length="345" mass="38987">MSHANISSNLTSTTSSGIKFYGNEGLMYGSLLFISSAGIMGALLVLCLSIFSPKLREGDYKYFICNIAFVGLLTETTWLVYLVAQSLKAVVRTSVPLTYAIAISMFSSYLTALTAPLPATISRFILFRKPMGIVQFRRLFTKKRMLLYFLVCDCYPYLITIIATVSNSISVSLTFATIFMISFIACYILVVYFAYVLTRTIRKYMANQERLNIPTHDEKRLVAKAFLYLGVLPLCCQFFHLVYAFLYIYAIYWGNERRSSFFTSLLTYLTNIIMYGIAINPVVDIIIIFCIIKPYKTALMAIVGKICCKCKRDNATSVADLATLPNVDRINRRRSTKMIATTHDG</sequence>
<name>A0A914VQX1_9BILA</name>
<protein>
    <submittedName>
        <fullName evidence="3">G-protein coupled receptors family 1 profile domain-containing protein</fullName>
    </submittedName>
</protein>
<dbReference type="WBParaSite" id="PSAMB.scaffold2340size23730.g17552.t1">
    <property type="protein sequence ID" value="PSAMB.scaffold2340size23730.g17552.t1"/>
    <property type="gene ID" value="PSAMB.scaffold2340size23730.g17552"/>
</dbReference>
<keyword evidence="1" id="KW-0472">Membrane</keyword>
<accession>A0A914VQX1</accession>
<evidence type="ECO:0000256" key="1">
    <source>
        <dbReference type="SAM" id="Phobius"/>
    </source>
</evidence>
<feature type="transmembrane region" description="Helical" evidence="1">
    <location>
        <begin position="272"/>
        <end position="292"/>
    </location>
</feature>
<keyword evidence="1" id="KW-1133">Transmembrane helix</keyword>
<reference evidence="3" key="1">
    <citation type="submission" date="2022-11" db="UniProtKB">
        <authorList>
            <consortium name="WormBaseParasite"/>
        </authorList>
    </citation>
    <scope>IDENTIFICATION</scope>
</reference>
<feature type="transmembrane region" description="Helical" evidence="1">
    <location>
        <begin position="63"/>
        <end position="84"/>
    </location>
</feature>
<dbReference type="Proteomes" id="UP000887566">
    <property type="component" value="Unplaced"/>
</dbReference>
<feature type="transmembrane region" description="Helical" evidence="1">
    <location>
        <begin position="96"/>
        <end position="126"/>
    </location>
</feature>
<feature type="transmembrane region" description="Helical" evidence="1">
    <location>
        <begin position="226"/>
        <end position="252"/>
    </location>
</feature>
<evidence type="ECO:0000313" key="3">
    <source>
        <dbReference type="WBParaSite" id="PSAMB.scaffold2340size23730.g17552.t1"/>
    </source>
</evidence>
<feature type="transmembrane region" description="Helical" evidence="1">
    <location>
        <begin position="146"/>
        <end position="165"/>
    </location>
</feature>
<keyword evidence="2" id="KW-1185">Reference proteome</keyword>
<feature type="transmembrane region" description="Helical" evidence="1">
    <location>
        <begin position="171"/>
        <end position="195"/>
    </location>
</feature>